<sequence>MGLLRHWSVERRIQILSLRQPEMENQSREAAEEKEGEHLETTDYYFDRIGKSIPISSLFDTQNPPSCPVAVSQHHRLIFLALSDGFIGARIKDVMDASEEFKSDNKGKASSCSSIHDLSVFHVPIGNVRILALSTDSSTLAVATDTSRICFFSLTSLLMLNNDNNDTDLKKPSSECSLNQPNSVIKDFLWTRKSSDSSYLVLSDNGKLYHGSLGSSLQHVLDSVDAVDWSVKGALIAVARGNALCVFSSKFKKKFSMSLPINSWVGGSADDNLVKVDSIRWVRPDSIVVGYFQQTAEGKEEGYFLQVIRSKDGKIADDTSNLIVLSFYDLFPGVIDDIVSYGHGPYLLLSYLEECGLAITANKKNTDQHIVLLGWSVDGNVDETVVIDIDRDTWLPRIELQDNGDDNLILGLCIDKVSLYGKVKVEVGVEEKKELPPHCMLICVTFEGKLVMFRVASIAGPTCPSENELTLSDEEEDDLVDLPNTPGNGELESEKEAANLQWNDVREMESNVDTFKQGLKPSGRNESSTAILVTEKAPPVESSVTTNRERESPVTCNSVAVIAQESNTATNMHQDINGQTLNLYGKQSVNFTHSPLRSSFQEGPANLVKNASEYKKSAEFVFDLPASSGKASTTSFNQFNQKGVHKNVELAGALQGKTRSTVAQEAVSQSFSSRSSIFSDGSGNRSPFLPSNLIERKESDGLVDSAAAANAPHNLAGKPFHLKDHASISSLVDSSVREDRPADGTGIIESLPSISMSQFSSQENFAFGRSNNRGRYSPKDNYKALPLSNSEANLSGQFGNIKEMAKELDALLQSIEESGGFRDACTVSQRSSVEALEEGLETVSEKCGMWKILMDEKLVEVQRLLDNTVQVLAQKVYLDGIVKQASDSQYWELWNRQKLSSALDLKRQTILKLSQDLTNQLIKLERHFNSLELQRFGENDEAHLSGRAFQSRYGPSRHIQSLHSLHNTMSSQLTAAERLSECLAKQMAVLNIDLLIKQKNVKRELFETIGIPYDASFSPSDATPVGDTSSAKNLSLSPSSSAKDQSRRRLSSAMKSSDPETRRRRNSLDQSLACFEPTKTTVKRVFLQENQKKTPRKLQEYMDRQYVRYSLSDGSNVTKPDIQTSYSTLLQSGDGSVQYKFPKQTSEKRSTLFKWANESPLSSQAAEVTSLSLPSNNVESPPVSRRELMMTWQNHAEQANGVTADESRSPVSSTEKPHSTMIHEKKFGWQYETSPGQKHSPANLLHETTFLLKSSEVPNASMSKGSVVTNSVPYYPKHGFDTESLVPTCDSKKNDPGFLSLPTATAAVNSVAHPAHTVSEVPSPFHVGTSTHGEVSSPAFSVPFSASSSTSDSSLKSLPTSFTASSIFDFANDGKSTASKPPPSVNYSSPSTLESPKSEVQNIFKAPLSVPLRTELNPPLEKAPPSLAVTSVSYSPKTEVQPPKGEIDSQKNMDDATAVASLQPKPPALDLKVKSSIPINEISTGFISGTQSSLNIVASSTSNITIAGQPQQTSVAHTPFTAILTTSNPNISGKNESLDVAVAEEDEMEEEAPESGNRGELSLGSLGGFGIGSTPSTAAPRGNPFGGSYNAGTSQTSSAFSMTAPSGELFRPASFSFQPPQPSQLPPQNNLGAFSGGLNTGTVATGPTQGGFGQPAQIGSGQQALGSVLGAFGQSRQLGTGFSANGLSSAGSFTGGFANTSSQGGFPNATSGGGGFAAVASGGGGFAGAASAGRGFGDVGSANIGFAAAASGRGFAAAGGGGFGGFSSQQGGGGFSAFGSSQQGGNVGFPTFGSNTGGSGKPPELFTQMRK</sequence>
<feature type="compositionally biased region" description="Low complexity" evidence="1">
    <location>
        <begin position="1029"/>
        <end position="1043"/>
    </location>
</feature>
<dbReference type="SUPFAM" id="SSF117289">
    <property type="entry name" value="Nucleoporin domain"/>
    <property type="match status" value="1"/>
</dbReference>
<feature type="region of interest" description="Disordered" evidence="1">
    <location>
        <begin position="1374"/>
        <end position="1396"/>
    </location>
</feature>
<feature type="region of interest" description="Disordered" evidence="1">
    <location>
        <begin position="1417"/>
        <end position="1450"/>
    </location>
</feature>
<dbReference type="Proteomes" id="UP001159364">
    <property type="component" value="Linkage Group LG07"/>
</dbReference>
<feature type="region of interest" description="Disordered" evidence="1">
    <location>
        <begin position="1545"/>
        <end position="1590"/>
    </location>
</feature>
<dbReference type="GO" id="GO:0017056">
    <property type="term" value="F:structural constituent of nuclear pore"/>
    <property type="evidence" value="ECO:0007669"/>
    <property type="project" value="InterPro"/>
</dbReference>
<dbReference type="InterPro" id="IPR044694">
    <property type="entry name" value="NUP214"/>
</dbReference>
<dbReference type="GO" id="GO:0006405">
    <property type="term" value="P:RNA export from nucleus"/>
    <property type="evidence" value="ECO:0007669"/>
    <property type="project" value="InterPro"/>
</dbReference>
<protein>
    <recommendedName>
        <fullName evidence="4">Nuclear pore complex protein NUP214</fullName>
    </recommendedName>
</protein>
<evidence type="ECO:0000313" key="3">
    <source>
        <dbReference type="Proteomes" id="UP001159364"/>
    </source>
</evidence>
<accession>A0AAV8T171</accession>
<evidence type="ECO:0000313" key="2">
    <source>
        <dbReference type="EMBL" id="KAJ8760114.1"/>
    </source>
</evidence>
<dbReference type="EMBL" id="JAIWQS010000007">
    <property type="protein sequence ID" value="KAJ8760114.1"/>
    <property type="molecule type" value="Genomic_DNA"/>
</dbReference>
<feature type="compositionally biased region" description="Polar residues" evidence="1">
    <location>
        <begin position="1428"/>
        <end position="1438"/>
    </location>
</feature>
<feature type="region of interest" description="Disordered" evidence="1">
    <location>
        <begin position="1199"/>
        <end position="1219"/>
    </location>
</feature>
<dbReference type="PANTHER" id="PTHR34418">
    <property type="entry name" value="NUCLEAR PORE COMPLEX PROTEIN NUP214 ISOFORM X1"/>
    <property type="match status" value="1"/>
</dbReference>
<feature type="region of interest" description="Disordered" evidence="1">
    <location>
        <begin position="1017"/>
        <end position="1072"/>
    </location>
</feature>
<name>A0AAV8T171_9ROSI</name>
<comment type="caution">
    <text evidence="2">The sequence shown here is derived from an EMBL/GenBank/DDBJ whole genome shotgun (WGS) entry which is preliminary data.</text>
</comment>
<gene>
    <name evidence="2" type="ORF">K2173_010970</name>
</gene>
<feature type="compositionally biased region" description="Low complexity" evidence="1">
    <location>
        <begin position="1554"/>
        <end position="1564"/>
    </location>
</feature>
<keyword evidence="3" id="KW-1185">Reference proteome</keyword>
<organism evidence="2 3">
    <name type="scientific">Erythroxylum novogranatense</name>
    <dbReference type="NCBI Taxonomy" id="1862640"/>
    <lineage>
        <taxon>Eukaryota</taxon>
        <taxon>Viridiplantae</taxon>
        <taxon>Streptophyta</taxon>
        <taxon>Embryophyta</taxon>
        <taxon>Tracheophyta</taxon>
        <taxon>Spermatophyta</taxon>
        <taxon>Magnoliopsida</taxon>
        <taxon>eudicotyledons</taxon>
        <taxon>Gunneridae</taxon>
        <taxon>Pentapetalae</taxon>
        <taxon>rosids</taxon>
        <taxon>fabids</taxon>
        <taxon>Malpighiales</taxon>
        <taxon>Erythroxylaceae</taxon>
        <taxon>Erythroxylum</taxon>
    </lineage>
</organism>
<proteinExistence type="predicted"/>
<evidence type="ECO:0008006" key="4">
    <source>
        <dbReference type="Google" id="ProtNLM"/>
    </source>
</evidence>
<dbReference type="PANTHER" id="PTHR34418:SF3">
    <property type="entry name" value="NUCLEAR PORE COMPLEX PROTEIN NUP214"/>
    <property type="match status" value="1"/>
</dbReference>
<reference evidence="2 3" key="1">
    <citation type="submission" date="2021-09" db="EMBL/GenBank/DDBJ databases">
        <title>Genomic insights and catalytic innovation underlie evolution of tropane alkaloids biosynthesis.</title>
        <authorList>
            <person name="Wang Y.-J."/>
            <person name="Tian T."/>
            <person name="Huang J.-P."/>
            <person name="Huang S.-X."/>
        </authorList>
    </citation>
    <scope>NUCLEOTIDE SEQUENCE [LARGE SCALE GENOMIC DNA]</scope>
    <source>
        <strain evidence="2">KIB-2018</strain>
        <tissue evidence="2">Leaf</tissue>
    </source>
</reference>
<evidence type="ECO:0000256" key="1">
    <source>
        <dbReference type="SAM" id="MobiDB-lite"/>
    </source>
</evidence>
<feature type="region of interest" description="Disordered" evidence="1">
    <location>
        <begin position="1786"/>
        <end position="1811"/>
    </location>
</feature>